<dbReference type="InterPro" id="IPR006693">
    <property type="entry name" value="AB_hydrolase_lipase"/>
</dbReference>
<keyword evidence="3" id="KW-0378">Hydrolase</keyword>
<accession>A0A8S4GAI0</accession>
<keyword evidence="6" id="KW-0325">Glycoprotein</keyword>
<sequence>MQRNGGHVTKKYIQWKKPSAEQVENVYMTTPQLITYHRRRVETHTVTTTDGYFLTLHRIPSPDKINSTQPLKDQTVLLHHGLLGSSADWILNGPNKSLAYMLSDLGCDVWMANARGNYYSRGHVFKKSSPAYWNFTFKEIGQYDLSSEIDYIFGIKKNLKKINLIGHSMGASAILVLLSNVPKYNDLIRMAILIGPLAHMTNIHGSIKWLTALSLHSSDQIIHNIFGRGEFLPATKLPKWLVKYNNCNESDEMCSNPLFFLTGRPRSYEFESDKKLQQRILHHAPASGSTRTIVHYTQCAQAGKFKDFGSKGKDFNLGKITSPLAIISSTDDWVSTISDAQSILAKVKHPMVHHIIHNRNITHSELIWGSSAVNTTFTKVISILINGLIYDNYKKNKVPQNTPKTINNYRNVSNFNNISNQNISNILNRANSYVPRVPVVVSKTSTGVKMTNNSNPKNLIVDIDMNSKKKNEVFVRYDVIESGNATSPKSTGVSSDTKANTTLDKVSSPVTATTTVEKGVNTSNGTIKYNKDATEINNTKSLLDSNTTDINEILTADDLLKNDSVIQDVHNDLNELTNTTINDQSKMMPINLTSTIVSTTKAT</sequence>
<dbReference type="Pfam" id="PF04083">
    <property type="entry name" value="Abhydro_lipase"/>
    <property type="match status" value="1"/>
</dbReference>
<name>A0A8S4GAI0_PLUXY</name>
<feature type="domain" description="Partial AB-hydrolase lipase" evidence="7">
    <location>
        <begin position="31"/>
        <end position="93"/>
    </location>
</feature>
<dbReference type="AlphaFoldDB" id="A0A8S4GAI0"/>
<keyword evidence="9" id="KW-1185">Reference proteome</keyword>
<keyword evidence="5" id="KW-0443">Lipid metabolism</keyword>
<organism evidence="8 9">
    <name type="scientific">Plutella xylostella</name>
    <name type="common">Diamondback moth</name>
    <name type="synonym">Plutella maculipennis</name>
    <dbReference type="NCBI Taxonomy" id="51655"/>
    <lineage>
        <taxon>Eukaryota</taxon>
        <taxon>Metazoa</taxon>
        <taxon>Ecdysozoa</taxon>
        <taxon>Arthropoda</taxon>
        <taxon>Hexapoda</taxon>
        <taxon>Insecta</taxon>
        <taxon>Pterygota</taxon>
        <taxon>Neoptera</taxon>
        <taxon>Endopterygota</taxon>
        <taxon>Lepidoptera</taxon>
        <taxon>Glossata</taxon>
        <taxon>Ditrysia</taxon>
        <taxon>Yponomeutoidea</taxon>
        <taxon>Plutellidae</taxon>
        <taxon>Plutella</taxon>
    </lineage>
</organism>
<evidence type="ECO:0000313" key="9">
    <source>
        <dbReference type="Proteomes" id="UP000653454"/>
    </source>
</evidence>
<evidence type="ECO:0000313" key="8">
    <source>
        <dbReference type="EMBL" id="CAG9138133.1"/>
    </source>
</evidence>
<gene>
    <name evidence="8" type="ORF">PLXY2_LOCUS16393</name>
</gene>
<evidence type="ECO:0000256" key="1">
    <source>
        <dbReference type="ARBA" id="ARBA00010701"/>
    </source>
</evidence>
<dbReference type="Proteomes" id="UP000653454">
    <property type="component" value="Unassembled WGS sequence"/>
</dbReference>
<dbReference type="PANTHER" id="PTHR11005">
    <property type="entry name" value="LYSOSOMAL ACID LIPASE-RELATED"/>
    <property type="match status" value="1"/>
</dbReference>
<evidence type="ECO:0000256" key="3">
    <source>
        <dbReference type="ARBA" id="ARBA00022801"/>
    </source>
</evidence>
<dbReference type="SUPFAM" id="SSF53474">
    <property type="entry name" value="alpha/beta-Hydrolases"/>
    <property type="match status" value="1"/>
</dbReference>
<dbReference type="InterPro" id="IPR029058">
    <property type="entry name" value="AB_hydrolase_fold"/>
</dbReference>
<dbReference type="GO" id="GO:0016787">
    <property type="term" value="F:hydrolase activity"/>
    <property type="evidence" value="ECO:0007669"/>
    <property type="project" value="UniProtKB-KW"/>
</dbReference>
<proteinExistence type="inferred from homology"/>
<dbReference type="EMBL" id="CAJHNJ030000498">
    <property type="protein sequence ID" value="CAG9138133.1"/>
    <property type="molecule type" value="Genomic_DNA"/>
</dbReference>
<dbReference type="Gene3D" id="3.40.50.1820">
    <property type="entry name" value="alpha/beta hydrolase"/>
    <property type="match status" value="1"/>
</dbReference>
<keyword evidence="4" id="KW-0442">Lipid degradation</keyword>
<evidence type="ECO:0000256" key="6">
    <source>
        <dbReference type="ARBA" id="ARBA00023180"/>
    </source>
</evidence>
<comment type="similarity">
    <text evidence="1">Belongs to the AB hydrolase superfamily. Lipase family.</text>
</comment>
<evidence type="ECO:0000256" key="2">
    <source>
        <dbReference type="ARBA" id="ARBA00022729"/>
    </source>
</evidence>
<comment type="caution">
    <text evidence="8">The sequence shown here is derived from an EMBL/GenBank/DDBJ whole genome shotgun (WGS) entry which is preliminary data.</text>
</comment>
<evidence type="ECO:0000256" key="5">
    <source>
        <dbReference type="ARBA" id="ARBA00023098"/>
    </source>
</evidence>
<dbReference type="FunFam" id="3.40.50.1820:FF:000057">
    <property type="entry name" value="Lipase"/>
    <property type="match status" value="1"/>
</dbReference>
<protein>
    <submittedName>
        <fullName evidence="8">(diamondback moth) hypothetical protein</fullName>
    </submittedName>
</protein>
<evidence type="ECO:0000259" key="7">
    <source>
        <dbReference type="Pfam" id="PF04083"/>
    </source>
</evidence>
<reference evidence="8" key="1">
    <citation type="submission" date="2020-11" db="EMBL/GenBank/DDBJ databases">
        <authorList>
            <person name="Whiteford S."/>
        </authorList>
    </citation>
    <scope>NUCLEOTIDE SEQUENCE</scope>
</reference>
<dbReference type="GO" id="GO:0016042">
    <property type="term" value="P:lipid catabolic process"/>
    <property type="evidence" value="ECO:0007669"/>
    <property type="project" value="UniProtKB-KW"/>
</dbReference>
<evidence type="ECO:0000256" key="4">
    <source>
        <dbReference type="ARBA" id="ARBA00022963"/>
    </source>
</evidence>
<keyword evidence="2" id="KW-0732">Signal</keyword>